<feature type="binding site" evidence="8">
    <location>
        <position position="312"/>
    </location>
    <ligand>
        <name>substrate</name>
    </ligand>
</feature>
<dbReference type="EC" id="3.2.1.23" evidence="3 6"/>
<dbReference type="KEGG" id="obg:Verru16b_01382"/>
<evidence type="ECO:0000256" key="5">
    <source>
        <dbReference type="ARBA" id="ARBA00023295"/>
    </source>
</evidence>
<feature type="domain" description="Beta-galactosidase C-terminal" evidence="12">
    <location>
        <begin position="606"/>
        <end position="662"/>
    </location>
</feature>
<evidence type="ECO:0000256" key="6">
    <source>
        <dbReference type="PIRNR" id="PIRNR001084"/>
    </source>
</evidence>
<dbReference type="Pfam" id="PF08533">
    <property type="entry name" value="Glyco_hydro_42C"/>
    <property type="match status" value="1"/>
</dbReference>
<dbReference type="Pfam" id="PF08532">
    <property type="entry name" value="Glyco_hydro_42M"/>
    <property type="match status" value="1"/>
</dbReference>
<organism evidence="13 14">
    <name type="scientific">Lacunisphaera limnophila</name>
    <dbReference type="NCBI Taxonomy" id="1838286"/>
    <lineage>
        <taxon>Bacteria</taxon>
        <taxon>Pseudomonadati</taxon>
        <taxon>Verrucomicrobiota</taxon>
        <taxon>Opitutia</taxon>
        <taxon>Opitutales</taxon>
        <taxon>Opitutaceae</taxon>
        <taxon>Lacunisphaera</taxon>
    </lineage>
</organism>
<feature type="active site" description="Proton donor" evidence="7">
    <location>
        <position position="146"/>
    </location>
</feature>
<dbReference type="RefSeq" id="WP_218918821.1">
    <property type="nucleotide sequence ID" value="NZ_CP016094.1"/>
</dbReference>
<dbReference type="PANTHER" id="PTHR36447">
    <property type="entry name" value="BETA-GALACTOSIDASE GANA"/>
    <property type="match status" value="1"/>
</dbReference>
<feature type="binding site" evidence="8">
    <location>
        <position position="107"/>
    </location>
    <ligand>
        <name>substrate</name>
    </ligand>
</feature>
<feature type="binding site" evidence="8">
    <location>
        <position position="145"/>
    </location>
    <ligand>
        <name>substrate</name>
    </ligand>
</feature>
<keyword evidence="4 6" id="KW-0378">Hydrolase</keyword>
<evidence type="ECO:0000256" key="9">
    <source>
        <dbReference type="PIRSR" id="PIRSR001084-3"/>
    </source>
</evidence>
<comment type="catalytic activity">
    <reaction evidence="1 6">
        <text>Hydrolysis of terminal non-reducing beta-D-galactose residues in beta-D-galactosides.</text>
        <dbReference type="EC" id="3.2.1.23"/>
    </reaction>
</comment>
<dbReference type="EMBL" id="CP016094">
    <property type="protein sequence ID" value="AOS44321.1"/>
    <property type="molecule type" value="Genomic_DNA"/>
</dbReference>
<evidence type="ECO:0000256" key="3">
    <source>
        <dbReference type="ARBA" id="ARBA00012756"/>
    </source>
</evidence>
<evidence type="ECO:0000259" key="11">
    <source>
        <dbReference type="Pfam" id="PF08532"/>
    </source>
</evidence>
<dbReference type="STRING" id="1838286.Verru16b_01382"/>
<dbReference type="GO" id="GO:0004565">
    <property type="term" value="F:beta-galactosidase activity"/>
    <property type="evidence" value="ECO:0007669"/>
    <property type="project" value="UniProtKB-EC"/>
</dbReference>
<dbReference type="InterPro" id="IPR029062">
    <property type="entry name" value="Class_I_gatase-like"/>
</dbReference>
<evidence type="ECO:0000313" key="13">
    <source>
        <dbReference type="EMBL" id="AOS44321.1"/>
    </source>
</evidence>
<dbReference type="GO" id="GO:0006012">
    <property type="term" value="P:galactose metabolic process"/>
    <property type="evidence" value="ECO:0007669"/>
    <property type="project" value="InterPro"/>
</dbReference>
<comment type="similarity">
    <text evidence="2 6">Belongs to the glycosyl hydrolase 42 family.</text>
</comment>
<proteinExistence type="inferred from homology"/>
<evidence type="ECO:0000256" key="4">
    <source>
        <dbReference type="ARBA" id="ARBA00022801"/>
    </source>
</evidence>
<dbReference type="CDD" id="cd03143">
    <property type="entry name" value="A4_beta-galactosidase_middle_domain"/>
    <property type="match status" value="1"/>
</dbReference>
<evidence type="ECO:0000256" key="2">
    <source>
        <dbReference type="ARBA" id="ARBA00005940"/>
    </source>
</evidence>
<dbReference type="InterPro" id="IPR017853">
    <property type="entry name" value="GH"/>
</dbReference>
<dbReference type="PATRIC" id="fig|1838286.3.peg.1392"/>
<evidence type="ECO:0000259" key="12">
    <source>
        <dbReference type="Pfam" id="PF08533"/>
    </source>
</evidence>
<accession>A0A1D8ATV3</accession>
<evidence type="ECO:0000256" key="7">
    <source>
        <dbReference type="PIRSR" id="PIRSR001084-1"/>
    </source>
</evidence>
<name>A0A1D8ATV3_9BACT</name>
<dbReference type="PIRSF" id="PIRSF001084">
    <property type="entry name" value="B-galactosidase"/>
    <property type="match status" value="1"/>
</dbReference>
<evidence type="ECO:0000259" key="10">
    <source>
        <dbReference type="Pfam" id="PF02449"/>
    </source>
</evidence>
<feature type="active site" description="Nucleophile" evidence="7">
    <location>
        <position position="304"/>
    </location>
</feature>
<evidence type="ECO:0000313" key="14">
    <source>
        <dbReference type="Proteomes" id="UP000095228"/>
    </source>
</evidence>
<feature type="domain" description="Beta-galactosidase trimerisation" evidence="11">
    <location>
        <begin position="394"/>
        <end position="596"/>
    </location>
</feature>
<dbReference type="InterPro" id="IPR003476">
    <property type="entry name" value="Glyco_hydro_42"/>
</dbReference>
<dbReference type="PANTHER" id="PTHR36447:SF1">
    <property type="entry name" value="BETA-GALACTOSIDASE GANA"/>
    <property type="match status" value="1"/>
</dbReference>
<dbReference type="InterPro" id="IPR013738">
    <property type="entry name" value="Beta_galactosidase_Trimer"/>
</dbReference>
<sequence length="666" mass="75039">MPKHIAYGGDYNPEQWAEAVWQEDVQLMREAGVNLVTVGVFSWAKLQPSERRFDFGWLDRVLDLLHSNGIGVCLATATASPPPWLSIQYPEILPILADGVQLQAGARQHYSPSSRIYRKFAQRLVTRMARRYRKHPALVTWHINNEYGCHVPEGCHGPDSTLAFRDWLRAKYSTLDELNEAWGTAFWSQQYGRWEEVLTPRRAPYHSNPTQCLDFKRFTSDAFLALYRMELGILRRATPDIPVTTNFMGFFKPLDYRAWSPELDYISWDSYPDPGDEAAARHAAAAGHDLMRSLKPDRPFYLMEQATSYVNWRQVNLPKRPGLMRLHSLQSVARGGDGVLFFQWRQSKAGAEKFHSGMVPHVAIAKSRVFAEVRSLGAELKKLQGVTGSLVRNRVAIAFDWHAWWAVELESKPGRIDYAGWTNQLHRWFYQRNIGVDFVHPGSDLGCYNLVLAPALYLLSASDAANVEKHVAGGGTLLATYFSGIVNEREQVVTGGYPALLSKTLGLWVEEWVPYPEGRGNQVRFGGQRYRCDHWCDLLHLEGAKALATYAGDYFAGRVAVTQNKFGRGQAFYLGTRLDVSGLDRLLTLVGRAAGVQAVLPAPPNVEITLREGAAARYLFLLNHGDKSARISLQGLHGRELLENRKVAESLVVPPLDVRVIQLPKK</sequence>
<reference evidence="13 14" key="1">
    <citation type="submission" date="2016-06" db="EMBL/GenBank/DDBJ databases">
        <title>Three novel species with peptidoglycan cell walls form the new genus Lacunisphaera gen. nov. in the family Opitutaceae of the verrucomicrobial subdivision 4.</title>
        <authorList>
            <person name="Rast P."/>
            <person name="Gloeckner I."/>
            <person name="Jogler M."/>
            <person name="Boedeker C."/>
            <person name="Jeske O."/>
            <person name="Wiegand S."/>
            <person name="Reinhardt R."/>
            <person name="Schumann P."/>
            <person name="Rohde M."/>
            <person name="Spring S."/>
            <person name="Gloeckner F.O."/>
            <person name="Jogler C."/>
        </authorList>
    </citation>
    <scope>NUCLEOTIDE SEQUENCE [LARGE SCALE GENOMIC DNA]</scope>
    <source>
        <strain evidence="13 14">IG16b</strain>
    </source>
</reference>
<dbReference type="Gene3D" id="3.40.50.880">
    <property type="match status" value="1"/>
</dbReference>
<keyword evidence="9" id="KW-0479">Metal-binding</keyword>
<keyword evidence="9" id="KW-0862">Zinc</keyword>
<dbReference type="InterPro" id="IPR013780">
    <property type="entry name" value="Glyco_hydro_b"/>
</dbReference>
<keyword evidence="5 6" id="KW-0326">Glycosidase</keyword>
<dbReference type="Gene3D" id="3.20.20.80">
    <property type="entry name" value="Glycosidases"/>
    <property type="match status" value="1"/>
</dbReference>
<keyword evidence="14" id="KW-1185">Reference proteome</keyword>
<dbReference type="Pfam" id="PF02449">
    <property type="entry name" value="Glyco_hydro_42"/>
    <property type="match status" value="1"/>
</dbReference>
<dbReference type="InterPro" id="IPR013529">
    <property type="entry name" value="Glyco_hydro_42_N"/>
</dbReference>
<dbReference type="AlphaFoldDB" id="A0A1D8ATV3"/>
<dbReference type="GO" id="GO:0046872">
    <property type="term" value="F:metal ion binding"/>
    <property type="evidence" value="ECO:0007669"/>
    <property type="project" value="UniProtKB-KW"/>
</dbReference>
<evidence type="ECO:0000256" key="1">
    <source>
        <dbReference type="ARBA" id="ARBA00001412"/>
    </source>
</evidence>
<dbReference type="SUPFAM" id="SSF52317">
    <property type="entry name" value="Class I glutamine amidotransferase-like"/>
    <property type="match status" value="1"/>
</dbReference>
<dbReference type="Gene3D" id="2.60.40.1180">
    <property type="entry name" value="Golgi alpha-mannosidase II"/>
    <property type="match status" value="1"/>
</dbReference>
<feature type="binding site" evidence="9">
    <location>
        <position position="155"/>
    </location>
    <ligand>
        <name>Zn(2+)</name>
        <dbReference type="ChEBI" id="CHEBI:29105"/>
    </ligand>
</feature>
<evidence type="ECO:0000256" key="8">
    <source>
        <dbReference type="PIRSR" id="PIRSR001084-2"/>
    </source>
</evidence>
<gene>
    <name evidence="13" type="primary">bgaB</name>
    <name evidence="13" type="ORF">Verru16b_01382</name>
</gene>
<dbReference type="GO" id="GO:0009341">
    <property type="term" value="C:beta-galactosidase complex"/>
    <property type="evidence" value="ECO:0007669"/>
    <property type="project" value="InterPro"/>
</dbReference>
<dbReference type="InterPro" id="IPR013739">
    <property type="entry name" value="Beta_galactosidase_C"/>
</dbReference>
<feature type="domain" description="Glycoside hydrolase family 42 N-terminal" evidence="10">
    <location>
        <begin position="10"/>
        <end position="383"/>
    </location>
</feature>
<dbReference type="SUPFAM" id="SSF51445">
    <property type="entry name" value="(Trans)glycosidases"/>
    <property type="match status" value="1"/>
</dbReference>
<dbReference type="Proteomes" id="UP000095228">
    <property type="component" value="Chromosome"/>
</dbReference>
<protein>
    <recommendedName>
        <fullName evidence="3 6">Beta-galactosidase</fullName>
        <shortName evidence="6">Beta-gal</shortName>
        <ecNumber evidence="3 6">3.2.1.23</ecNumber>
    </recommendedName>
</protein>